<gene>
    <name evidence="8 10" type="primary">dapF</name>
    <name evidence="10" type="ORF">FRD01_01710</name>
</gene>
<dbReference type="PANTHER" id="PTHR31689">
    <property type="entry name" value="DIAMINOPIMELATE EPIMERASE, CHLOROPLASTIC"/>
    <property type="match status" value="1"/>
</dbReference>
<dbReference type="Gene3D" id="3.10.310.10">
    <property type="entry name" value="Diaminopimelate Epimerase, Chain A, domain 1"/>
    <property type="match status" value="2"/>
</dbReference>
<keyword evidence="8" id="KW-0963">Cytoplasm</keyword>
<feature type="binding site" evidence="8">
    <location>
        <begin position="197"/>
        <end position="198"/>
    </location>
    <ligand>
        <name>substrate</name>
    </ligand>
</feature>
<proteinExistence type="inferred from homology"/>
<evidence type="ECO:0000256" key="5">
    <source>
        <dbReference type="ARBA" id="ARBA00023154"/>
    </source>
</evidence>
<dbReference type="GO" id="GO:0005829">
    <property type="term" value="C:cytosol"/>
    <property type="evidence" value="ECO:0007669"/>
    <property type="project" value="TreeGrafter"/>
</dbReference>
<keyword evidence="6 8" id="KW-0413">Isomerase</keyword>
<dbReference type="UniPathway" id="UPA00034">
    <property type="reaction ID" value="UER00025"/>
</dbReference>
<dbReference type="InterPro" id="IPR001653">
    <property type="entry name" value="DAP_epimerase_DapF"/>
</dbReference>
<name>A0A5B8XKC5_9DELT</name>
<dbReference type="InterPro" id="IPR018510">
    <property type="entry name" value="DAP_epimerase_AS"/>
</dbReference>
<protein>
    <recommendedName>
        <fullName evidence="3 8">Diaminopimelate epimerase</fullName>
        <shortName evidence="8">DAP epimerase</shortName>
        <ecNumber evidence="3 8">5.1.1.7</ecNumber>
    </recommendedName>
    <alternativeName>
        <fullName evidence="8">PLP-independent amino acid racemase</fullName>
    </alternativeName>
</protein>
<feature type="binding site" evidence="8">
    <location>
        <position position="13"/>
    </location>
    <ligand>
        <name>substrate</name>
    </ligand>
</feature>
<feature type="active site" evidence="9">
    <location>
        <position position="68"/>
    </location>
</feature>
<dbReference type="PROSITE" id="PS01326">
    <property type="entry name" value="DAP_EPIMERASE"/>
    <property type="match status" value="1"/>
</dbReference>
<comment type="subcellular location">
    <subcellularLocation>
        <location evidence="8">Cytoplasm</location>
    </subcellularLocation>
</comment>
<evidence type="ECO:0000256" key="6">
    <source>
        <dbReference type="ARBA" id="ARBA00023235"/>
    </source>
</evidence>
<feature type="binding site" evidence="8">
    <location>
        <begin position="187"/>
        <end position="188"/>
    </location>
    <ligand>
        <name>substrate</name>
    </ligand>
</feature>
<comment type="catalytic activity">
    <reaction evidence="7 8">
        <text>(2S,6S)-2,6-diaminopimelate = meso-2,6-diaminopimelate</text>
        <dbReference type="Rhea" id="RHEA:15393"/>
        <dbReference type="ChEBI" id="CHEBI:57609"/>
        <dbReference type="ChEBI" id="CHEBI:57791"/>
        <dbReference type="EC" id="5.1.1.7"/>
    </reaction>
</comment>
<comment type="function">
    <text evidence="8">Catalyzes the stereoinversion of LL-2,6-diaminopimelate (L,L-DAP) to meso-diaminopimelate (meso-DAP), a precursor of L-lysine and an essential component of the bacterial peptidoglycan.</text>
</comment>
<evidence type="ECO:0000256" key="2">
    <source>
        <dbReference type="ARBA" id="ARBA00010219"/>
    </source>
</evidence>
<feature type="binding site" evidence="8">
    <location>
        <begin position="69"/>
        <end position="70"/>
    </location>
    <ligand>
        <name>substrate</name>
    </ligand>
</feature>
<dbReference type="NCBIfam" id="TIGR00652">
    <property type="entry name" value="DapF"/>
    <property type="match status" value="1"/>
</dbReference>
<reference evidence="10 11" key="1">
    <citation type="submission" date="2019-08" db="EMBL/GenBank/DDBJ databases">
        <authorList>
            <person name="Liang Q."/>
        </authorList>
    </citation>
    <scope>NUCLEOTIDE SEQUENCE [LARGE SCALE GENOMIC DNA]</scope>
    <source>
        <strain evidence="10 11">V1718</strain>
    </source>
</reference>
<feature type="site" description="Could be important to modulate the pK values of the two catalytic cysteine residues" evidence="8">
    <location>
        <position position="140"/>
    </location>
</feature>
<feature type="binding site" evidence="8">
    <location>
        <position position="169"/>
    </location>
    <ligand>
        <name>substrate</name>
    </ligand>
</feature>
<dbReference type="KEGG" id="bbae:FRD01_01710"/>
<organism evidence="10 11">
    <name type="scientific">Microvenator marinus</name>
    <dbReference type="NCBI Taxonomy" id="2600177"/>
    <lineage>
        <taxon>Bacteria</taxon>
        <taxon>Deltaproteobacteria</taxon>
        <taxon>Bradymonadales</taxon>
        <taxon>Microvenatoraceae</taxon>
        <taxon>Microvenator</taxon>
    </lineage>
</organism>
<keyword evidence="11" id="KW-1185">Reference proteome</keyword>
<dbReference type="GO" id="GO:0008837">
    <property type="term" value="F:diaminopimelate epimerase activity"/>
    <property type="evidence" value="ECO:0007669"/>
    <property type="project" value="UniProtKB-UniRule"/>
</dbReference>
<evidence type="ECO:0000313" key="10">
    <source>
        <dbReference type="EMBL" id="QED25995.1"/>
    </source>
</evidence>
<feature type="active site" description="Proton acceptor" evidence="8">
    <location>
        <position position="196"/>
    </location>
</feature>
<dbReference type="Proteomes" id="UP000321595">
    <property type="component" value="Chromosome"/>
</dbReference>
<feature type="site" description="Could be important to modulate the pK values of the two catalytic cysteine residues" evidence="8">
    <location>
        <position position="187"/>
    </location>
</feature>
<dbReference type="EMBL" id="CP042467">
    <property type="protein sequence ID" value="QED25995.1"/>
    <property type="molecule type" value="Genomic_DNA"/>
</dbReference>
<dbReference type="PANTHER" id="PTHR31689:SF0">
    <property type="entry name" value="DIAMINOPIMELATE EPIMERASE"/>
    <property type="match status" value="1"/>
</dbReference>
<feature type="binding site" evidence="8">
    <location>
        <position position="59"/>
    </location>
    <ligand>
        <name>substrate</name>
    </ligand>
</feature>
<dbReference type="HAMAP" id="MF_00197">
    <property type="entry name" value="DAP_epimerase"/>
    <property type="match status" value="1"/>
</dbReference>
<evidence type="ECO:0000256" key="8">
    <source>
        <dbReference type="HAMAP-Rule" id="MF_00197"/>
    </source>
</evidence>
<dbReference type="OrthoDB" id="9805408at2"/>
<keyword evidence="5 8" id="KW-0457">Lysine biosynthesis</keyword>
<comment type="subunit">
    <text evidence="8">Homodimer.</text>
</comment>
<evidence type="ECO:0000313" key="11">
    <source>
        <dbReference type="Proteomes" id="UP000321595"/>
    </source>
</evidence>
<feature type="binding site" evidence="8">
    <location>
        <position position="138"/>
    </location>
    <ligand>
        <name>substrate</name>
    </ligand>
</feature>
<feature type="active site" description="Proton donor" evidence="8">
    <location>
        <position position="68"/>
    </location>
</feature>
<evidence type="ECO:0000256" key="3">
    <source>
        <dbReference type="ARBA" id="ARBA00013080"/>
    </source>
</evidence>
<evidence type="ECO:0000256" key="7">
    <source>
        <dbReference type="ARBA" id="ARBA00051712"/>
    </source>
</evidence>
<evidence type="ECO:0000256" key="9">
    <source>
        <dbReference type="PROSITE-ProRule" id="PRU10125"/>
    </source>
</evidence>
<comment type="pathway">
    <text evidence="1 8">Amino-acid biosynthesis; L-lysine biosynthesis via DAP pathway; DL-2,6-diaminopimelate from LL-2,6-diaminopimelate: step 1/1.</text>
</comment>
<evidence type="ECO:0000256" key="4">
    <source>
        <dbReference type="ARBA" id="ARBA00022605"/>
    </source>
</evidence>
<dbReference type="EC" id="5.1.1.7" evidence="3 8"/>
<comment type="similarity">
    <text evidence="2 8">Belongs to the diaminopimelate epimerase family.</text>
</comment>
<dbReference type="RefSeq" id="WP_146957053.1">
    <property type="nucleotide sequence ID" value="NZ_CP042467.1"/>
</dbReference>
<dbReference type="GO" id="GO:0009089">
    <property type="term" value="P:lysine biosynthetic process via diaminopimelate"/>
    <property type="evidence" value="ECO:0007669"/>
    <property type="project" value="UniProtKB-UniRule"/>
</dbReference>
<sequence>MSLEFVKMHGLGNDFVLVQGKRSDFSLEWVKRVCEPHFGVGADGVLFYSVETPRMEVVNADGSTPEMCGNGLRCVARWLNHHHGLPGTFVIQTDAGAKLCTVNPDGQVRIEMGEAKIRELRTHVGEVSLKGIFVDMGNPHFVVFSPDGDLVELGKAVNDGHKDFPNGVNLEFVDSESPERLVVRVWERGVGLTLACGTGACASAAAAWHLRGESTPLEVQLPGGILQIEHSEGQVLMTGPTQIVYTGALSASFNEEVEE</sequence>
<comment type="caution">
    <text evidence="8">Lacks conserved residue(s) required for the propagation of feature annotation.</text>
</comment>
<evidence type="ECO:0000256" key="1">
    <source>
        <dbReference type="ARBA" id="ARBA00005196"/>
    </source>
</evidence>
<dbReference type="Pfam" id="PF01678">
    <property type="entry name" value="DAP_epimerase"/>
    <property type="match status" value="2"/>
</dbReference>
<dbReference type="SUPFAM" id="SSF54506">
    <property type="entry name" value="Diaminopimelate epimerase-like"/>
    <property type="match status" value="2"/>
</dbReference>
<accession>A0A5B8XKC5</accession>
<dbReference type="AlphaFoldDB" id="A0A5B8XKC5"/>
<keyword evidence="4 8" id="KW-0028">Amino-acid biosynthesis</keyword>